<evidence type="ECO:0008006" key="8">
    <source>
        <dbReference type="Google" id="ProtNLM"/>
    </source>
</evidence>
<evidence type="ECO:0000256" key="1">
    <source>
        <dbReference type="ARBA" id="ARBA00004141"/>
    </source>
</evidence>
<feature type="transmembrane region" description="Helical" evidence="5">
    <location>
        <begin position="167"/>
        <end position="184"/>
    </location>
</feature>
<evidence type="ECO:0000256" key="5">
    <source>
        <dbReference type="SAM" id="Phobius"/>
    </source>
</evidence>
<feature type="transmembrane region" description="Helical" evidence="5">
    <location>
        <begin position="75"/>
        <end position="95"/>
    </location>
</feature>
<dbReference type="Pfam" id="PF00083">
    <property type="entry name" value="Sugar_tr"/>
    <property type="match status" value="1"/>
</dbReference>
<dbReference type="GO" id="GO:0016020">
    <property type="term" value="C:membrane"/>
    <property type="evidence" value="ECO:0007669"/>
    <property type="project" value="UniProtKB-SubCell"/>
</dbReference>
<feature type="transmembrane region" description="Helical" evidence="5">
    <location>
        <begin position="226"/>
        <end position="245"/>
    </location>
</feature>
<dbReference type="InterPro" id="IPR036259">
    <property type="entry name" value="MFS_trans_sf"/>
</dbReference>
<reference evidence="6 7" key="1">
    <citation type="journal article" date="2016" name="Nat. Commun.">
        <title>Extremotolerant tardigrade genome and improved radiotolerance of human cultured cells by tardigrade-unique protein.</title>
        <authorList>
            <person name="Hashimoto T."/>
            <person name="Horikawa D.D."/>
            <person name="Saito Y."/>
            <person name="Kuwahara H."/>
            <person name="Kozuka-Hata H."/>
            <person name="Shin-I T."/>
            <person name="Minakuchi Y."/>
            <person name="Ohishi K."/>
            <person name="Motoyama A."/>
            <person name="Aizu T."/>
            <person name="Enomoto A."/>
            <person name="Kondo K."/>
            <person name="Tanaka S."/>
            <person name="Hara Y."/>
            <person name="Koshikawa S."/>
            <person name="Sagara H."/>
            <person name="Miura T."/>
            <person name="Yokobori S."/>
            <person name="Miyagawa K."/>
            <person name="Suzuki Y."/>
            <person name="Kubo T."/>
            <person name="Oyama M."/>
            <person name="Kohara Y."/>
            <person name="Fujiyama A."/>
            <person name="Arakawa K."/>
            <person name="Katayama T."/>
            <person name="Toyoda A."/>
            <person name="Kunieda T."/>
        </authorList>
    </citation>
    <scope>NUCLEOTIDE SEQUENCE [LARGE SCALE GENOMIC DNA]</scope>
    <source>
        <strain evidence="6 7">YOKOZUNA-1</strain>
    </source>
</reference>
<accession>A0A1D1W1G8</accession>
<protein>
    <recommendedName>
        <fullName evidence="8">Major facilitator superfamily (MFS) profile domain-containing protein</fullName>
    </recommendedName>
</protein>
<organism evidence="6 7">
    <name type="scientific">Ramazzottius varieornatus</name>
    <name type="common">Water bear</name>
    <name type="synonym">Tardigrade</name>
    <dbReference type="NCBI Taxonomy" id="947166"/>
    <lineage>
        <taxon>Eukaryota</taxon>
        <taxon>Metazoa</taxon>
        <taxon>Ecdysozoa</taxon>
        <taxon>Tardigrada</taxon>
        <taxon>Eutardigrada</taxon>
        <taxon>Parachela</taxon>
        <taxon>Hypsibioidea</taxon>
        <taxon>Ramazzottiidae</taxon>
        <taxon>Ramazzottius</taxon>
    </lineage>
</organism>
<dbReference type="EMBL" id="BDGG01000015">
    <property type="protein sequence ID" value="GAV07410.1"/>
    <property type="molecule type" value="Genomic_DNA"/>
</dbReference>
<dbReference type="GO" id="GO:0022857">
    <property type="term" value="F:transmembrane transporter activity"/>
    <property type="evidence" value="ECO:0007669"/>
    <property type="project" value="InterPro"/>
</dbReference>
<dbReference type="OrthoDB" id="3936150at2759"/>
<keyword evidence="2 5" id="KW-0812">Transmembrane</keyword>
<keyword evidence="4 5" id="KW-0472">Membrane</keyword>
<feature type="transmembrane region" description="Helical" evidence="5">
    <location>
        <begin position="196"/>
        <end position="214"/>
    </location>
</feature>
<evidence type="ECO:0000256" key="3">
    <source>
        <dbReference type="ARBA" id="ARBA00022989"/>
    </source>
</evidence>
<evidence type="ECO:0000313" key="6">
    <source>
        <dbReference type="EMBL" id="GAV07410.1"/>
    </source>
</evidence>
<name>A0A1D1W1G8_RAMVA</name>
<sequence length="276" mass="30739">MLAPESLTWLHVKNRGEDFVRNCRFVAKFNRIELSDDNWIRIKRFSQSHAGTTTSNGKVYTFIDCFRTPLIRETLVLNLLCWFASSFGLFGTSYLSSAIATDVYLDLAIEGLLALIPTFLATYLSAKWGNRLPLTCYFFVGGIFAIIAGVIPASTTSQLAAANVMSFFSRMAYVATFCVTSIYTTELFPTVIRSSAFCLCFTALSIGCMVTPLLPLMVERVAFKGSGFLFVGLVSLLATLAAWLLRETKGLSLPETIEEVEQLRPRKRHWPGLPFT</sequence>
<dbReference type="STRING" id="947166.A0A1D1W1G8"/>
<evidence type="ECO:0000256" key="4">
    <source>
        <dbReference type="ARBA" id="ARBA00023136"/>
    </source>
</evidence>
<dbReference type="PANTHER" id="PTHR24064">
    <property type="entry name" value="SOLUTE CARRIER FAMILY 22 MEMBER"/>
    <property type="match status" value="1"/>
</dbReference>
<dbReference type="Proteomes" id="UP000186922">
    <property type="component" value="Unassembled WGS sequence"/>
</dbReference>
<gene>
    <name evidence="6" type="primary">RvY_17247-1</name>
    <name evidence="6" type="synonym">RvY_17247.1</name>
    <name evidence="6" type="ORF">RvY_17247</name>
</gene>
<proteinExistence type="predicted"/>
<evidence type="ECO:0000313" key="7">
    <source>
        <dbReference type="Proteomes" id="UP000186922"/>
    </source>
</evidence>
<dbReference type="SUPFAM" id="SSF103473">
    <property type="entry name" value="MFS general substrate transporter"/>
    <property type="match status" value="1"/>
</dbReference>
<feature type="transmembrane region" description="Helical" evidence="5">
    <location>
        <begin position="136"/>
        <end position="155"/>
    </location>
</feature>
<dbReference type="AlphaFoldDB" id="A0A1D1W1G8"/>
<evidence type="ECO:0000256" key="2">
    <source>
        <dbReference type="ARBA" id="ARBA00022692"/>
    </source>
</evidence>
<comment type="caution">
    <text evidence="6">The sequence shown here is derived from an EMBL/GenBank/DDBJ whole genome shotgun (WGS) entry which is preliminary data.</text>
</comment>
<keyword evidence="7" id="KW-1185">Reference proteome</keyword>
<dbReference type="InterPro" id="IPR005828">
    <property type="entry name" value="MFS_sugar_transport-like"/>
</dbReference>
<keyword evidence="3 5" id="KW-1133">Transmembrane helix</keyword>
<comment type="subcellular location">
    <subcellularLocation>
        <location evidence="1">Membrane</location>
        <topology evidence="1">Multi-pass membrane protein</topology>
    </subcellularLocation>
</comment>
<feature type="transmembrane region" description="Helical" evidence="5">
    <location>
        <begin position="107"/>
        <end position="124"/>
    </location>
</feature>
<dbReference type="Gene3D" id="1.20.1250.20">
    <property type="entry name" value="MFS general substrate transporter like domains"/>
    <property type="match status" value="1"/>
</dbReference>